<dbReference type="Proteomes" id="UP000318864">
    <property type="component" value="Unassembled WGS sequence"/>
</dbReference>
<gene>
    <name evidence="2" type="ORF">D8Y22_00015</name>
</gene>
<comment type="caution">
    <text evidence="2">The sequence shown here is derived from an EMBL/GenBank/DDBJ whole genome shotgun (WGS) entry which is preliminary data.</text>
</comment>
<dbReference type="Pfam" id="PF12724">
    <property type="entry name" value="Flavodoxin_5"/>
    <property type="match status" value="1"/>
</dbReference>
<dbReference type="PANTHER" id="PTHR38030:SF2">
    <property type="entry name" value="PROTOPORPHYRINOGEN IX DEHYDROGENASE [QUINONE]"/>
    <property type="match status" value="1"/>
</dbReference>
<evidence type="ECO:0000313" key="2">
    <source>
        <dbReference type="EMBL" id="THE66870.1"/>
    </source>
</evidence>
<dbReference type="Gene3D" id="3.40.50.360">
    <property type="match status" value="1"/>
</dbReference>
<dbReference type="GO" id="GO:0009055">
    <property type="term" value="F:electron transfer activity"/>
    <property type="evidence" value="ECO:0007669"/>
    <property type="project" value="InterPro"/>
</dbReference>
<dbReference type="InterPro" id="IPR001226">
    <property type="entry name" value="Flavodoxin_CS"/>
</dbReference>
<sequence>MATFLVLYGTGEGQTEKIATRIGDVLIDRGHGATTVDANEVSPDFAIDDFDAILVGASIHAGKHQRAVREFVTTNRDSLATKPTAFFQVSLSSADEGGEAQAAGYVEEFIEATDWHPDRIGLFGGALRYTKYGFVKRLIMKQIAKRKVTKMPEADPSGDIEITDWDEVDAFAADIAAFAEGQLGITPPTADDQAGLE</sequence>
<proteinExistence type="predicted"/>
<dbReference type="SUPFAM" id="SSF52218">
    <property type="entry name" value="Flavoproteins"/>
    <property type="match status" value="1"/>
</dbReference>
<accession>A0A4S3TT05</accession>
<dbReference type="EMBL" id="RBZW01000001">
    <property type="protein sequence ID" value="THE66870.1"/>
    <property type="molecule type" value="Genomic_DNA"/>
</dbReference>
<dbReference type="RefSeq" id="WP_141462518.1">
    <property type="nucleotide sequence ID" value="NZ_RBZW01000001.1"/>
</dbReference>
<protein>
    <submittedName>
        <fullName evidence="2">Protoporphyrinogen oxidase</fullName>
    </submittedName>
</protein>
<dbReference type="InterPro" id="IPR052200">
    <property type="entry name" value="Protoporphyrinogen_IX_DH"/>
</dbReference>
<dbReference type="AlphaFoldDB" id="A0A4S3TT05"/>
<dbReference type="GO" id="GO:0010181">
    <property type="term" value="F:FMN binding"/>
    <property type="evidence" value="ECO:0007669"/>
    <property type="project" value="InterPro"/>
</dbReference>
<dbReference type="OrthoDB" id="103611at2157"/>
<dbReference type="PROSITE" id="PS50902">
    <property type="entry name" value="FLAVODOXIN_LIKE"/>
    <property type="match status" value="1"/>
</dbReference>
<dbReference type="InterPro" id="IPR026816">
    <property type="entry name" value="Flavodoxin_dom"/>
</dbReference>
<name>A0A4S3TT05_9EURY</name>
<dbReference type="GO" id="GO:0006783">
    <property type="term" value="P:heme biosynthetic process"/>
    <property type="evidence" value="ECO:0007669"/>
    <property type="project" value="TreeGrafter"/>
</dbReference>
<dbReference type="InterPro" id="IPR029039">
    <property type="entry name" value="Flavoprotein-like_sf"/>
</dbReference>
<dbReference type="InterPro" id="IPR008254">
    <property type="entry name" value="Flavodoxin/NO_synth"/>
</dbReference>
<reference evidence="2 3" key="1">
    <citation type="submission" date="2018-10" db="EMBL/GenBank/DDBJ databases">
        <title>Natronolimnobius sp. XQ-INN 246 isolated from Inner Mongolia Autonomous Region of China.</title>
        <authorList>
            <person name="Xue Q."/>
        </authorList>
    </citation>
    <scope>NUCLEOTIDE SEQUENCE [LARGE SCALE GENOMIC DNA]</scope>
    <source>
        <strain evidence="2 3">XQ-INN 246</strain>
    </source>
</reference>
<evidence type="ECO:0000313" key="3">
    <source>
        <dbReference type="Proteomes" id="UP000318864"/>
    </source>
</evidence>
<evidence type="ECO:0000259" key="1">
    <source>
        <dbReference type="PROSITE" id="PS50902"/>
    </source>
</evidence>
<organism evidence="2 3">
    <name type="scientific">Salinadaptatus halalkaliphilus</name>
    <dbReference type="NCBI Taxonomy" id="2419781"/>
    <lineage>
        <taxon>Archaea</taxon>
        <taxon>Methanobacteriati</taxon>
        <taxon>Methanobacteriota</taxon>
        <taxon>Stenosarchaea group</taxon>
        <taxon>Halobacteria</taxon>
        <taxon>Halobacteriales</taxon>
        <taxon>Natrialbaceae</taxon>
        <taxon>Salinadaptatus</taxon>
    </lineage>
</organism>
<dbReference type="PROSITE" id="PS00201">
    <property type="entry name" value="FLAVODOXIN"/>
    <property type="match status" value="1"/>
</dbReference>
<dbReference type="GO" id="GO:0070819">
    <property type="term" value="F:menaquinone-dependent protoporphyrinogen oxidase activity"/>
    <property type="evidence" value="ECO:0007669"/>
    <property type="project" value="TreeGrafter"/>
</dbReference>
<dbReference type="PANTHER" id="PTHR38030">
    <property type="entry name" value="PROTOPORPHYRINOGEN IX DEHYDROGENASE [MENAQUINONE]"/>
    <property type="match status" value="1"/>
</dbReference>
<keyword evidence="3" id="KW-1185">Reference proteome</keyword>
<feature type="domain" description="Flavodoxin-like" evidence="1">
    <location>
        <begin position="4"/>
        <end position="170"/>
    </location>
</feature>